<name>B8I8U2_RUMCH</name>
<protein>
    <submittedName>
        <fullName evidence="1">Uncharacterized protein</fullName>
    </submittedName>
</protein>
<dbReference type="EMBL" id="CP001348">
    <property type="protein sequence ID" value="ACL77274.1"/>
    <property type="molecule type" value="Genomic_DNA"/>
</dbReference>
<gene>
    <name evidence="1" type="ordered locus">Ccel_2980</name>
</gene>
<evidence type="ECO:0000313" key="2">
    <source>
        <dbReference type="Proteomes" id="UP000001349"/>
    </source>
</evidence>
<keyword evidence="2" id="KW-1185">Reference proteome</keyword>
<dbReference type="AlphaFoldDB" id="B8I8U2"/>
<evidence type="ECO:0000313" key="1">
    <source>
        <dbReference type="EMBL" id="ACL77274.1"/>
    </source>
</evidence>
<organism evidence="1 2">
    <name type="scientific">Ruminiclostridium cellulolyticum (strain ATCC 35319 / DSM 5812 / JCM 6584 / H10)</name>
    <name type="common">Clostridium cellulolyticum</name>
    <dbReference type="NCBI Taxonomy" id="394503"/>
    <lineage>
        <taxon>Bacteria</taxon>
        <taxon>Bacillati</taxon>
        <taxon>Bacillota</taxon>
        <taxon>Clostridia</taxon>
        <taxon>Eubacteriales</taxon>
        <taxon>Oscillospiraceae</taxon>
        <taxon>Ruminiclostridium</taxon>
    </lineage>
</organism>
<sequence>MECLCTKIDDLGYSTIEHEIVRYYDLGSVNSSGLPITLSDDEYGTYYINGTRKHGDFSIRITKQPDGKYSLFVVAYNLKKHKNR</sequence>
<dbReference type="Proteomes" id="UP000001349">
    <property type="component" value="Chromosome"/>
</dbReference>
<proteinExistence type="predicted"/>
<dbReference type="KEGG" id="cce:Ccel_2980"/>
<dbReference type="HOGENOM" id="CLU_2521715_0_0_9"/>
<dbReference type="RefSeq" id="WP_015926333.1">
    <property type="nucleotide sequence ID" value="NC_011898.1"/>
</dbReference>
<dbReference type="STRING" id="394503.Ccel_2980"/>
<accession>B8I8U2</accession>
<reference evidence="1 2" key="1">
    <citation type="submission" date="2009-01" db="EMBL/GenBank/DDBJ databases">
        <title>Complete sequence of Clostridium cellulolyticum H10.</title>
        <authorList>
            <consortium name="US DOE Joint Genome Institute"/>
            <person name="Lucas S."/>
            <person name="Copeland A."/>
            <person name="Lapidus A."/>
            <person name="Glavina del Rio T."/>
            <person name="Dalin E."/>
            <person name="Tice H."/>
            <person name="Bruce D."/>
            <person name="Goodwin L."/>
            <person name="Pitluck S."/>
            <person name="Chertkov O."/>
            <person name="Saunders E."/>
            <person name="Brettin T."/>
            <person name="Detter J.C."/>
            <person name="Han C."/>
            <person name="Larimer F."/>
            <person name="Land M."/>
            <person name="Hauser L."/>
            <person name="Kyrpides N."/>
            <person name="Ivanova N."/>
            <person name="Zhou J."/>
            <person name="Richardson P."/>
        </authorList>
    </citation>
    <scope>NUCLEOTIDE SEQUENCE [LARGE SCALE GENOMIC DNA]</scope>
    <source>
        <strain evidence="2">ATCC 35319 / DSM 5812 / JCM 6584 / H10</strain>
    </source>
</reference>